<accession>A0A238LBF9</accession>
<dbReference type="HAMAP" id="MF_01820">
    <property type="entry name" value="GTPase_RsgA"/>
    <property type="match status" value="1"/>
</dbReference>
<evidence type="ECO:0000256" key="7">
    <source>
        <dbReference type="ARBA" id="ARBA00022833"/>
    </source>
</evidence>
<evidence type="ECO:0000259" key="12">
    <source>
        <dbReference type="PROSITE" id="PS51721"/>
    </source>
</evidence>
<evidence type="ECO:0000256" key="9">
    <source>
        <dbReference type="ARBA" id="ARBA00023134"/>
    </source>
</evidence>
<dbReference type="GO" id="GO:0019843">
    <property type="term" value="F:rRNA binding"/>
    <property type="evidence" value="ECO:0007669"/>
    <property type="project" value="UniProtKB-KW"/>
</dbReference>
<dbReference type="InterPro" id="IPR004881">
    <property type="entry name" value="Ribosome_biogen_GTPase_RsgA"/>
</dbReference>
<dbReference type="Proteomes" id="UP000201613">
    <property type="component" value="Unassembled WGS sequence"/>
</dbReference>
<comment type="similarity">
    <text evidence="10">Belongs to the TRAFAC class YlqF/YawG GTPase family. RsgA subfamily.</text>
</comment>
<keyword evidence="1 10" id="KW-0963">Cytoplasm</keyword>
<name>A0A238LBF9_9RHOB</name>
<reference evidence="13 14" key="1">
    <citation type="submission" date="2017-05" db="EMBL/GenBank/DDBJ databases">
        <authorList>
            <person name="Song R."/>
            <person name="Chenine A.L."/>
            <person name="Ruprecht R.M."/>
        </authorList>
    </citation>
    <scope>NUCLEOTIDE SEQUENCE [LARGE SCALE GENOMIC DNA]</scope>
    <source>
        <strain evidence="13 14">CECT 8899</strain>
    </source>
</reference>
<dbReference type="AlphaFoldDB" id="A0A238LBF9"/>
<evidence type="ECO:0000256" key="8">
    <source>
        <dbReference type="ARBA" id="ARBA00022884"/>
    </source>
</evidence>
<evidence type="ECO:0000256" key="4">
    <source>
        <dbReference type="ARBA" id="ARBA00022730"/>
    </source>
</evidence>
<dbReference type="PROSITE" id="PS50936">
    <property type="entry name" value="ENGC_GTPASE"/>
    <property type="match status" value="1"/>
</dbReference>
<dbReference type="NCBIfam" id="TIGR00157">
    <property type="entry name" value="ribosome small subunit-dependent GTPase A"/>
    <property type="match status" value="1"/>
</dbReference>
<evidence type="ECO:0000256" key="1">
    <source>
        <dbReference type="ARBA" id="ARBA00022490"/>
    </source>
</evidence>
<keyword evidence="9 10" id="KW-0342">GTP-binding</keyword>
<dbReference type="EMBL" id="FXZK01000001">
    <property type="protein sequence ID" value="SMY06744.1"/>
    <property type="molecule type" value="Genomic_DNA"/>
</dbReference>
<dbReference type="Gene3D" id="1.10.40.50">
    <property type="entry name" value="Probable gtpase engc, domain 3"/>
    <property type="match status" value="1"/>
</dbReference>
<feature type="binding site" evidence="10">
    <location>
        <position position="281"/>
    </location>
    <ligand>
        <name>Zn(2+)</name>
        <dbReference type="ChEBI" id="CHEBI:29105"/>
    </ligand>
</feature>
<feature type="domain" description="CP-type G" evidence="12">
    <location>
        <begin position="91"/>
        <end position="245"/>
    </location>
</feature>
<feature type="binding site" evidence="10">
    <location>
        <position position="275"/>
    </location>
    <ligand>
        <name>Zn(2+)</name>
        <dbReference type="ChEBI" id="CHEBI:29105"/>
    </ligand>
</feature>
<keyword evidence="3 10" id="KW-0479">Metal-binding</keyword>
<dbReference type="GO" id="GO:0005737">
    <property type="term" value="C:cytoplasm"/>
    <property type="evidence" value="ECO:0007669"/>
    <property type="project" value="UniProtKB-SubCell"/>
</dbReference>
<comment type="subunit">
    <text evidence="10">Monomer. Associates with 30S ribosomal subunit, binds 16S rRNA.</text>
</comment>
<dbReference type="SUPFAM" id="SSF52540">
    <property type="entry name" value="P-loop containing nucleoside triphosphate hydrolases"/>
    <property type="match status" value="1"/>
</dbReference>
<evidence type="ECO:0000256" key="5">
    <source>
        <dbReference type="ARBA" id="ARBA00022741"/>
    </source>
</evidence>
<dbReference type="PANTHER" id="PTHR32120:SF10">
    <property type="entry name" value="SMALL RIBOSOMAL SUBUNIT BIOGENESIS GTPASE RSGA"/>
    <property type="match status" value="1"/>
</dbReference>
<dbReference type="InterPro" id="IPR010914">
    <property type="entry name" value="RsgA_GTPase_dom"/>
</dbReference>
<comment type="subcellular location">
    <subcellularLocation>
        <location evidence="10">Cytoplasm</location>
    </subcellularLocation>
</comment>
<sequence>MTEYLLNDLGWSDHFARQCDPEDSDTPARLLEVMRDHVIGLTETGQVSLVTPDSTGLYAVGDWVLHDGTKVSKRLDRQTEIARRAAGPQAARQLIAANVDTLAIVTSCNDDFNVARLERYLAMATQAGCLPLVVLTKADQSDDPESYAKAAARLSPLLTAITLNAKDTEDADRLAPWCGAGQTLALVGSSGVGKTTLQNHLTGITALTQDIREDDAKGRHTTTARALRPTRAGGWLIDTPGMRELALSDAAEGIEAVFADVTDLIPQCRFNDCAHESEPGCAVQAAIADGTLDPGRLERWKKLMREDQFNSESVAEARARFRKLGKMYKGGKARAKAKRGDGLPD</sequence>
<organism evidence="13 14">
    <name type="scientific">Flavimaricola marinus</name>
    <dbReference type="NCBI Taxonomy" id="1819565"/>
    <lineage>
        <taxon>Bacteria</taxon>
        <taxon>Pseudomonadati</taxon>
        <taxon>Pseudomonadota</taxon>
        <taxon>Alphaproteobacteria</taxon>
        <taxon>Rhodobacterales</taxon>
        <taxon>Paracoccaceae</taxon>
        <taxon>Flavimaricola</taxon>
    </lineage>
</organism>
<proteinExistence type="inferred from homology"/>
<comment type="function">
    <text evidence="10">One of several proteins that assist in the late maturation steps of the functional core of the 30S ribosomal subunit. Helps release RbfA from mature subunits. May play a role in the assembly of ribosomal proteins into the subunit. Circularly permuted GTPase that catalyzes slow GTP hydrolysis, GTPase activity is stimulated by the 30S ribosomal subunit.</text>
</comment>
<dbReference type="GO" id="GO:0046872">
    <property type="term" value="F:metal ion binding"/>
    <property type="evidence" value="ECO:0007669"/>
    <property type="project" value="UniProtKB-KW"/>
</dbReference>
<keyword evidence="7 10" id="KW-0862">Zinc</keyword>
<comment type="cofactor">
    <cofactor evidence="10">
        <name>Zn(2+)</name>
        <dbReference type="ChEBI" id="CHEBI:29105"/>
    </cofactor>
    <text evidence="10">Binds 1 zinc ion per subunit.</text>
</comment>
<gene>
    <name evidence="10 13" type="primary">rsgA</name>
    <name evidence="13" type="ORF">LOM8899_00874</name>
</gene>
<keyword evidence="5 10" id="KW-0547">Nucleotide-binding</keyword>
<feature type="binding site" evidence="10">
    <location>
        <begin position="188"/>
        <end position="196"/>
    </location>
    <ligand>
        <name>GTP</name>
        <dbReference type="ChEBI" id="CHEBI:37565"/>
    </ligand>
</feature>
<protein>
    <recommendedName>
        <fullName evidence="10">Small ribosomal subunit biogenesis GTPase RsgA</fullName>
        <ecNumber evidence="10">3.6.1.-</ecNumber>
    </recommendedName>
</protein>
<keyword evidence="8 10" id="KW-0694">RNA-binding</keyword>
<evidence type="ECO:0000256" key="2">
    <source>
        <dbReference type="ARBA" id="ARBA00022517"/>
    </source>
</evidence>
<keyword evidence="14" id="KW-1185">Reference proteome</keyword>
<dbReference type="CDD" id="cd01854">
    <property type="entry name" value="YjeQ_EngC"/>
    <property type="match status" value="1"/>
</dbReference>
<dbReference type="PANTHER" id="PTHR32120">
    <property type="entry name" value="SMALL RIBOSOMAL SUBUNIT BIOGENESIS GTPASE RSGA"/>
    <property type="match status" value="1"/>
</dbReference>
<dbReference type="Pfam" id="PF03193">
    <property type="entry name" value="RsgA_GTPase"/>
    <property type="match status" value="1"/>
</dbReference>
<feature type="domain" description="EngC GTPase" evidence="11">
    <location>
        <begin position="97"/>
        <end position="243"/>
    </location>
</feature>
<keyword evidence="4 10" id="KW-0699">rRNA-binding</keyword>
<evidence type="ECO:0000259" key="11">
    <source>
        <dbReference type="PROSITE" id="PS50936"/>
    </source>
</evidence>
<evidence type="ECO:0000313" key="13">
    <source>
        <dbReference type="EMBL" id="SMY06744.1"/>
    </source>
</evidence>
<dbReference type="GO" id="GO:0042274">
    <property type="term" value="P:ribosomal small subunit biogenesis"/>
    <property type="evidence" value="ECO:0007669"/>
    <property type="project" value="UniProtKB-UniRule"/>
</dbReference>
<keyword evidence="6 10" id="KW-0378">Hydrolase</keyword>
<dbReference type="Gene3D" id="3.40.50.300">
    <property type="entry name" value="P-loop containing nucleotide triphosphate hydrolases"/>
    <property type="match status" value="1"/>
</dbReference>
<dbReference type="RefSeq" id="WP_168770464.1">
    <property type="nucleotide sequence ID" value="NZ_FXZK01000001.1"/>
</dbReference>
<dbReference type="GO" id="GO:0003924">
    <property type="term" value="F:GTPase activity"/>
    <property type="evidence" value="ECO:0007669"/>
    <property type="project" value="UniProtKB-UniRule"/>
</dbReference>
<evidence type="ECO:0000256" key="10">
    <source>
        <dbReference type="HAMAP-Rule" id="MF_01820"/>
    </source>
</evidence>
<evidence type="ECO:0000313" key="14">
    <source>
        <dbReference type="Proteomes" id="UP000201613"/>
    </source>
</evidence>
<feature type="binding site" evidence="10">
    <location>
        <position position="273"/>
    </location>
    <ligand>
        <name>Zn(2+)</name>
        <dbReference type="ChEBI" id="CHEBI:29105"/>
    </ligand>
</feature>
<keyword evidence="2 10" id="KW-0690">Ribosome biogenesis</keyword>
<dbReference type="InterPro" id="IPR027417">
    <property type="entry name" value="P-loop_NTPase"/>
</dbReference>
<feature type="binding site" evidence="10">
    <location>
        <position position="268"/>
    </location>
    <ligand>
        <name>Zn(2+)</name>
        <dbReference type="ChEBI" id="CHEBI:29105"/>
    </ligand>
</feature>
<evidence type="ECO:0000256" key="6">
    <source>
        <dbReference type="ARBA" id="ARBA00022801"/>
    </source>
</evidence>
<dbReference type="InterPro" id="IPR030378">
    <property type="entry name" value="G_CP_dom"/>
</dbReference>
<feature type="binding site" evidence="10">
    <location>
        <begin position="136"/>
        <end position="139"/>
    </location>
    <ligand>
        <name>GTP</name>
        <dbReference type="ChEBI" id="CHEBI:37565"/>
    </ligand>
</feature>
<dbReference type="GO" id="GO:0005525">
    <property type="term" value="F:GTP binding"/>
    <property type="evidence" value="ECO:0007669"/>
    <property type="project" value="UniProtKB-UniRule"/>
</dbReference>
<evidence type="ECO:0000256" key="3">
    <source>
        <dbReference type="ARBA" id="ARBA00022723"/>
    </source>
</evidence>
<dbReference type="EC" id="3.6.1.-" evidence="10"/>
<dbReference type="PROSITE" id="PS51721">
    <property type="entry name" value="G_CP"/>
    <property type="match status" value="1"/>
</dbReference>